<evidence type="ECO:0000313" key="4">
    <source>
        <dbReference type="Proteomes" id="UP000698800"/>
    </source>
</evidence>
<protein>
    <recommendedName>
        <fullName evidence="2">DUF7708 domain-containing protein</fullName>
    </recommendedName>
</protein>
<dbReference type="PANTHER" id="PTHR10039:SF14">
    <property type="entry name" value="NACHT DOMAIN-CONTAINING PROTEIN"/>
    <property type="match status" value="1"/>
</dbReference>
<feature type="coiled-coil region" evidence="1">
    <location>
        <begin position="219"/>
        <end position="246"/>
    </location>
</feature>
<organism evidence="3 4">
    <name type="scientific">Glutinoglossum americanum</name>
    <dbReference type="NCBI Taxonomy" id="1670608"/>
    <lineage>
        <taxon>Eukaryota</taxon>
        <taxon>Fungi</taxon>
        <taxon>Dikarya</taxon>
        <taxon>Ascomycota</taxon>
        <taxon>Pezizomycotina</taxon>
        <taxon>Geoglossomycetes</taxon>
        <taxon>Geoglossales</taxon>
        <taxon>Geoglossaceae</taxon>
        <taxon>Glutinoglossum</taxon>
    </lineage>
</organism>
<dbReference type="Pfam" id="PF24809">
    <property type="entry name" value="DUF7708"/>
    <property type="match status" value="1"/>
</dbReference>
<dbReference type="EMBL" id="JAGHQL010000002">
    <property type="protein sequence ID" value="KAH0547671.1"/>
    <property type="molecule type" value="Genomic_DNA"/>
</dbReference>
<keyword evidence="1" id="KW-0175">Coiled coil</keyword>
<dbReference type="PANTHER" id="PTHR10039">
    <property type="entry name" value="AMELOGENIN"/>
    <property type="match status" value="1"/>
</dbReference>
<feature type="domain" description="DUF7708" evidence="2">
    <location>
        <begin position="100"/>
        <end position="245"/>
    </location>
</feature>
<comment type="caution">
    <text evidence="3">The sequence shown here is derived from an EMBL/GenBank/DDBJ whole genome shotgun (WGS) entry which is preliminary data.</text>
</comment>
<accession>A0A9P8IAT1</accession>
<sequence>MALALNNQLAQVDLSTALRGLSFDRRNSIATWYAPECASESLDIARNAYDAAVQFFSTELTNDECKRIWLSDKTSMYDVEKAVVAVKKTYDSSKKSKAGKWVAAFATRVTYYGSVMDILAQHHPEYVALVWGAMKFCFVAMINHEELLTQIAKWLSKISNILPRTELCSLLYPTEHMKEAVACLYARIIRFLQQSVKFYTRSKFSHAWNSVVKPYALSFREISDEIEEYSRRVDQLAAAASQAEIRGLHLKIIELMQMMNGKCELLIHGDLQEYRQFFCNMQLSQILGIPLVEQLPNPDSVLDQWLTMRNRRRRTTKLPRRGMYSGQSIWLSKTLEQWAQSNDSSLLFAKRPPRAYQNVARDFIADVVEHVRSSEVPVVWALQDANSELPLSSHLDVLRILVLQILKINPEVILNKASPITAARFQCARTEAQWLELLETCLTGLDQIYVVIDAQLLWRVSDDNMPSEVPLIGLFQEFINRDRKTRVKMAIAGQSWMFSADAPSVVMQQAARRTLEQQLGSNNTYRGRASLQRFLPNKTPSPG</sequence>
<evidence type="ECO:0000256" key="1">
    <source>
        <dbReference type="SAM" id="Coils"/>
    </source>
</evidence>
<name>A0A9P8IAT1_9PEZI</name>
<dbReference type="InterPro" id="IPR056125">
    <property type="entry name" value="DUF7708"/>
</dbReference>
<reference evidence="3" key="1">
    <citation type="submission" date="2021-03" db="EMBL/GenBank/DDBJ databases">
        <title>Comparative genomics and phylogenomic investigation of the class Geoglossomycetes provide insights into ecological specialization and systematics.</title>
        <authorList>
            <person name="Melie T."/>
            <person name="Pirro S."/>
            <person name="Miller A.N."/>
            <person name="Quandt A."/>
        </authorList>
    </citation>
    <scope>NUCLEOTIDE SEQUENCE</scope>
    <source>
        <strain evidence="3">GBOQ0MN5Z8</strain>
    </source>
</reference>
<gene>
    <name evidence="3" type="ORF">FGG08_000160</name>
</gene>
<dbReference type="Proteomes" id="UP000698800">
    <property type="component" value="Unassembled WGS sequence"/>
</dbReference>
<dbReference type="AlphaFoldDB" id="A0A9P8IAT1"/>
<proteinExistence type="predicted"/>
<evidence type="ECO:0000313" key="3">
    <source>
        <dbReference type="EMBL" id="KAH0547671.1"/>
    </source>
</evidence>
<keyword evidence="4" id="KW-1185">Reference proteome</keyword>
<dbReference type="OrthoDB" id="61900at2759"/>
<evidence type="ECO:0000259" key="2">
    <source>
        <dbReference type="Pfam" id="PF24809"/>
    </source>
</evidence>